<dbReference type="STRING" id="1437824.BN940_07581"/>
<dbReference type="SUPFAM" id="SSF48150">
    <property type="entry name" value="DNA-glycosylase"/>
    <property type="match status" value="1"/>
</dbReference>
<dbReference type="PANTHER" id="PTHR30037">
    <property type="entry name" value="DNA-3-METHYLADENINE GLYCOSYLASE 1"/>
    <property type="match status" value="1"/>
</dbReference>
<sequence length="219" mass="24130">MMQDRTRMPPRSPATAAPATVPAAPATSSAAPAAADLVRCRWCTDDPLYVRYHDGEWGVPSRDPRHLFEMLILEGFQAGLSWITILRRREALRAALLDFDPEALARTDEAWVQDRMQDATLIRNRLKLRAAGANARAWLALPDPVGLVWSVVGGRPVIHHYAAPEDAPVAGPEAEALSRLLKRHGFTFVGPTICQSYLQAIGCLMDHTTDCHRHRALAG</sequence>
<dbReference type="GO" id="GO:0006284">
    <property type="term" value="P:base-excision repair"/>
    <property type="evidence" value="ECO:0007669"/>
    <property type="project" value="InterPro"/>
</dbReference>
<proteinExistence type="predicted"/>
<dbReference type="eggNOG" id="COG2818">
    <property type="taxonomic scope" value="Bacteria"/>
</dbReference>
<dbReference type="GO" id="GO:0008725">
    <property type="term" value="F:DNA-3-methyladenine glycosylase activity"/>
    <property type="evidence" value="ECO:0007669"/>
    <property type="project" value="UniProtKB-EC"/>
</dbReference>
<dbReference type="Pfam" id="PF03352">
    <property type="entry name" value="Adenine_glyco"/>
    <property type="match status" value="1"/>
</dbReference>
<dbReference type="InterPro" id="IPR052891">
    <property type="entry name" value="DNA-3mA_glycosylase"/>
</dbReference>
<keyword evidence="3" id="KW-0378">Hydrolase</keyword>
<protein>
    <submittedName>
        <fullName evidence="3">DNA-3-methyladenine glycosylase</fullName>
        <ecNumber evidence="3">3.2.2.20</ecNumber>
    </submittedName>
</protein>
<dbReference type="Proteomes" id="UP000019805">
    <property type="component" value="Chromosome"/>
</dbReference>
<feature type="binding site" evidence="1">
    <location>
        <position position="53"/>
    </location>
    <ligand>
        <name>Zn(2+)</name>
        <dbReference type="ChEBI" id="CHEBI:29105"/>
    </ligand>
</feature>
<dbReference type="InterPro" id="IPR005019">
    <property type="entry name" value="Adenine_glyco"/>
</dbReference>
<dbReference type="EMBL" id="HG916765">
    <property type="protein sequence ID" value="CDM23981.1"/>
    <property type="molecule type" value="Genomic_DNA"/>
</dbReference>
<organism evidence="3 4">
    <name type="scientific">Castellaniella defragrans (strain DSM 12143 / CCUG 39792 / 65Phen)</name>
    <name type="common">Alcaligenes defragrans</name>
    <dbReference type="NCBI Taxonomy" id="1437824"/>
    <lineage>
        <taxon>Bacteria</taxon>
        <taxon>Pseudomonadati</taxon>
        <taxon>Pseudomonadota</taxon>
        <taxon>Betaproteobacteria</taxon>
        <taxon>Burkholderiales</taxon>
        <taxon>Alcaligenaceae</taxon>
        <taxon>Castellaniella</taxon>
    </lineage>
</organism>
<dbReference type="HOGENOM" id="CLU_083758_1_0_4"/>
<name>W8X3U4_CASD6</name>
<dbReference type="Gene3D" id="1.10.340.30">
    <property type="entry name" value="Hypothetical protein, domain 2"/>
    <property type="match status" value="1"/>
</dbReference>
<reference evidence="3 4" key="1">
    <citation type="journal article" date="2014" name="BMC Microbiol.">
        <title>The oxygen-independent metabolism of cyclic monoterpenes in Castellaniella defragrans 65Phen.</title>
        <authorList>
            <person name="Petasch J."/>
            <person name="Disch E.M."/>
            <person name="Markert S."/>
            <person name="Becher D."/>
            <person name="Schweder T."/>
            <person name="Huttel B."/>
            <person name="Reinhardt R."/>
            <person name="Harder J."/>
        </authorList>
    </citation>
    <scope>NUCLEOTIDE SEQUENCE [LARGE SCALE GENOMIC DNA]</scope>
    <source>
        <strain evidence="3">65Phen</strain>
    </source>
</reference>
<dbReference type="KEGG" id="cdn:BN940_07581"/>
<evidence type="ECO:0000256" key="1">
    <source>
        <dbReference type="PIRSR" id="PIRSR605019-1"/>
    </source>
</evidence>
<dbReference type="GO" id="GO:0046872">
    <property type="term" value="F:metal ion binding"/>
    <property type="evidence" value="ECO:0007669"/>
    <property type="project" value="UniProtKB-KW"/>
</dbReference>
<dbReference type="EC" id="3.2.2.20" evidence="3"/>
<dbReference type="PANTHER" id="PTHR30037:SF4">
    <property type="entry name" value="DNA-3-METHYLADENINE GLYCOSYLASE I"/>
    <property type="match status" value="1"/>
</dbReference>
<feature type="binding site" evidence="1">
    <location>
        <position position="211"/>
    </location>
    <ligand>
        <name>Zn(2+)</name>
        <dbReference type="ChEBI" id="CHEBI:29105"/>
    </ligand>
</feature>
<evidence type="ECO:0000256" key="2">
    <source>
        <dbReference type="SAM" id="MobiDB-lite"/>
    </source>
</evidence>
<feature type="region of interest" description="Disordered" evidence="2">
    <location>
        <begin position="1"/>
        <end position="28"/>
    </location>
</feature>
<keyword evidence="1" id="KW-0862">Zinc</keyword>
<dbReference type="AlphaFoldDB" id="W8X3U4"/>
<dbReference type="InterPro" id="IPR011257">
    <property type="entry name" value="DNA_glycosylase"/>
</dbReference>
<accession>W8X3U4</accession>
<keyword evidence="1" id="KW-0479">Metal-binding</keyword>
<keyword evidence="3" id="KW-0326">Glycosidase</keyword>
<feature type="compositionally biased region" description="Low complexity" evidence="2">
    <location>
        <begin position="13"/>
        <end position="28"/>
    </location>
</feature>
<feature type="binding site" evidence="1">
    <location>
        <position position="207"/>
    </location>
    <ligand>
        <name>Zn(2+)</name>
        <dbReference type="ChEBI" id="CHEBI:29105"/>
    </ligand>
</feature>
<feature type="binding site" evidence="1">
    <location>
        <position position="40"/>
    </location>
    <ligand>
        <name>Zn(2+)</name>
        <dbReference type="ChEBI" id="CHEBI:29105"/>
    </ligand>
</feature>
<dbReference type="PATRIC" id="fig|1437824.5.peg.1496"/>
<evidence type="ECO:0000313" key="3">
    <source>
        <dbReference type="EMBL" id="CDM23981.1"/>
    </source>
</evidence>
<gene>
    <name evidence="3" type="ORF">BN940_07581</name>
</gene>
<keyword evidence="4" id="KW-1185">Reference proteome</keyword>
<evidence type="ECO:0000313" key="4">
    <source>
        <dbReference type="Proteomes" id="UP000019805"/>
    </source>
</evidence>